<keyword evidence="1" id="KW-0808">Transferase</keyword>
<keyword evidence="1" id="KW-0489">Methyltransferase</keyword>
<keyword evidence="2" id="KW-1185">Reference proteome</keyword>
<dbReference type="GO" id="GO:0008168">
    <property type="term" value="F:methyltransferase activity"/>
    <property type="evidence" value="ECO:0007669"/>
    <property type="project" value="UniProtKB-KW"/>
</dbReference>
<evidence type="ECO:0000313" key="2">
    <source>
        <dbReference type="Proteomes" id="UP001302719"/>
    </source>
</evidence>
<dbReference type="InterPro" id="IPR029063">
    <property type="entry name" value="SAM-dependent_MTases_sf"/>
</dbReference>
<dbReference type="SUPFAM" id="SSF53335">
    <property type="entry name" value="S-adenosyl-L-methionine-dependent methyltransferases"/>
    <property type="match status" value="1"/>
</dbReference>
<protein>
    <submittedName>
        <fullName evidence="1">Class I SAM-dependent methyltransferase</fullName>
    </submittedName>
</protein>
<proteinExistence type="predicted"/>
<name>A0AA96GAY4_9BACT</name>
<evidence type="ECO:0000313" key="1">
    <source>
        <dbReference type="EMBL" id="WNM56830.1"/>
    </source>
</evidence>
<gene>
    <name evidence="1" type="ORF">PP769_12675</name>
</gene>
<dbReference type="Proteomes" id="UP001302719">
    <property type="component" value="Chromosome"/>
</dbReference>
<sequence>MIATLPLKQNHKHHGRLQQEDFEALFGEAPGTLFQECQELVGRHDLRYDVLQGASRDQVLLRVLKTLDQELEVAGTHRKQRWEDGWAENLMDFQRTGYDLAALIPKFVRPQEIIRLKGEYVRPVSSQFETSFVEILRHWMFKKWFHDVDHIYEFGCGTGHNLVDAAFMFPGRPLYGLDWSQSSQAILLLLRKEHGFNVVGQEFNMMEPDESFDLYPRSGVFTVGAMEQLGCQYHAFVDYLLKQRPSICIHVETLYELYDQNVLFDYVAAKYLEKRKYLQGLLGTLKVFEYEGRLEILRTIRTFGSLYHDGYSMVIWKPVEEKM</sequence>
<dbReference type="GO" id="GO:0032259">
    <property type="term" value="P:methylation"/>
    <property type="evidence" value="ECO:0007669"/>
    <property type="project" value="UniProtKB-KW"/>
</dbReference>
<dbReference type="RefSeq" id="WP_312640641.1">
    <property type="nucleotide sequence ID" value="NZ_CP116967.1"/>
</dbReference>
<accession>A0AA96GAY4</accession>
<reference evidence="1 2" key="1">
    <citation type="submission" date="2023-01" db="EMBL/GenBank/DDBJ databases">
        <title>Cultivation and genomic characterization of new, ubiquitous marine nitrite-oxidizing bacteria from the Nitrospirales.</title>
        <authorList>
            <person name="Mueller A.J."/>
            <person name="Daebeler A."/>
            <person name="Herbold C.W."/>
            <person name="Kirkegaard R.H."/>
            <person name="Daims H."/>
        </authorList>
    </citation>
    <scope>NUCLEOTIDE SEQUENCE [LARGE SCALE GENOMIC DNA]</scope>
    <source>
        <strain evidence="1 2">VA</strain>
    </source>
</reference>
<dbReference type="EMBL" id="CP116967">
    <property type="protein sequence ID" value="WNM56830.1"/>
    <property type="molecule type" value="Genomic_DNA"/>
</dbReference>
<dbReference type="KEGG" id="nall:PP769_12675"/>
<dbReference type="AlphaFoldDB" id="A0AA96GAY4"/>
<organism evidence="1 2">
    <name type="scientific">Candidatus Nitrospira allomarina</name>
    <dbReference type="NCBI Taxonomy" id="3020900"/>
    <lineage>
        <taxon>Bacteria</taxon>
        <taxon>Pseudomonadati</taxon>
        <taxon>Nitrospirota</taxon>
        <taxon>Nitrospiria</taxon>
        <taxon>Nitrospirales</taxon>
        <taxon>Nitrospiraceae</taxon>
        <taxon>Nitrospira</taxon>
    </lineage>
</organism>
<dbReference type="Gene3D" id="3.40.50.150">
    <property type="entry name" value="Vaccinia Virus protein VP39"/>
    <property type="match status" value="1"/>
</dbReference>